<dbReference type="FunCoup" id="A0A165E5B1">
    <property type="interactions" value="7"/>
</dbReference>
<protein>
    <submittedName>
        <fullName evidence="2">Las1-domain-containing protein</fullName>
    </submittedName>
</protein>
<gene>
    <name evidence="2" type="ORF">LAESUDRAFT_187227</name>
</gene>
<evidence type="ECO:0000256" key="1">
    <source>
        <dbReference type="SAM" id="MobiDB-lite"/>
    </source>
</evidence>
<sequence>MRLPRRVPWASIGELEQVCAWIYTDESDTNAQLRAVHRLAAWKAITSLPHALESTHAILTVLLQDSTSQAQPSSSLSLRQSYAAALIRLVNGLVDPLQLGAYARSITSIAAQLGLPDWLVELRHAATHEDLPSLEILREAAHEAMAWLLNNYFLPTLNPSTPARAQRVSLRPLSPLLKQYKALLKTTTRDASLAGRLRPEITRVLREVERWIAEAKVASPGETGEDADGEGDGRERWALGRLCDALIEKGALVPLSKKCGFSCCSGQCGIVDLVICRKRVLPSNTFSPSPSLLQIWTPLLTHLHILHPTLPSVLVFRILSHLTSGSSDRPSNDFGAETVSLVVDDGKLHISYDRCLAAWANWAVDTYADKATENEEGDDEEDEPALRRAGVVAKLIISLGPAGGEAVQDRKTALELLKALCKGDPTLEKAAAVVSALQKPPSSNTWQEADTQLMHSRLAALLTTVKPDAPDLSDRADADVEMEDGTKGAGLDNGALRGEAMGLPPGWRKITERDRWKHSPIGVFVACSGTPA</sequence>
<dbReference type="InParanoid" id="A0A165E5B1"/>
<dbReference type="Proteomes" id="UP000076871">
    <property type="component" value="Unassembled WGS sequence"/>
</dbReference>
<dbReference type="GO" id="GO:0030687">
    <property type="term" value="C:preribosome, large subunit precursor"/>
    <property type="evidence" value="ECO:0007669"/>
    <property type="project" value="TreeGrafter"/>
</dbReference>
<dbReference type="Pfam" id="PF04031">
    <property type="entry name" value="Las1"/>
    <property type="match status" value="1"/>
</dbReference>
<dbReference type="STRING" id="1314785.A0A165E5B1"/>
<dbReference type="GO" id="GO:0000470">
    <property type="term" value="P:maturation of LSU-rRNA"/>
    <property type="evidence" value="ECO:0007669"/>
    <property type="project" value="TreeGrafter"/>
</dbReference>
<reference evidence="2 3" key="1">
    <citation type="journal article" date="2016" name="Mol. Biol. Evol.">
        <title>Comparative Genomics of Early-Diverging Mushroom-Forming Fungi Provides Insights into the Origins of Lignocellulose Decay Capabilities.</title>
        <authorList>
            <person name="Nagy L.G."/>
            <person name="Riley R."/>
            <person name="Tritt A."/>
            <person name="Adam C."/>
            <person name="Daum C."/>
            <person name="Floudas D."/>
            <person name="Sun H."/>
            <person name="Yadav J.S."/>
            <person name="Pangilinan J."/>
            <person name="Larsson K.H."/>
            <person name="Matsuura K."/>
            <person name="Barry K."/>
            <person name="Labutti K."/>
            <person name="Kuo R."/>
            <person name="Ohm R.A."/>
            <person name="Bhattacharya S.S."/>
            <person name="Shirouzu T."/>
            <person name="Yoshinaga Y."/>
            <person name="Martin F.M."/>
            <person name="Grigoriev I.V."/>
            <person name="Hibbett D.S."/>
        </authorList>
    </citation>
    <scope>NUCLEOTIDE SEQUENCE [LARGE SCALE GENOMIC DNA]</scope>
    <source>
        <strain evidence="2 3">93-53</strain>
    </source>
</reference>
<dbReference type="PANTHER" id="PTHR15002">
    <property type="entry name" value="RIBOSOMAL BIOGENESIS PROTEIN LAS1L"/>
    <property type="match status" value="1"/>
</dbReference>
<feature type="region of interest" description="Disordered" evidence="1">
    <location>
        <begin position="479"/>
        <end position="506"/>
    </location>
</feature>
<name>A0A165E5B1_9APHY</name>
<dbReference type="EMBL" id="KV427625">
    <property type="protein sequence ID" value="KZT06264.1"/>
    <property type="molecule type" value="Genomic_DNA"/>
</dbReference>
<proteinExistence type="predicted"/>
<keyword evidence="3" id="KW-1185">Reference proteome</keyword>
<accession>A0A165E5B1</accession>
<dbReference type="OrthoDB" id="10263222at2759"/>
<dbReference type="AlphaFoldDB" id="A0A165E5B1"/>
<dbReference type="GeneID" id="63818536"/>
<dbReference type="PANTHER" id="PTHR15002:SF0">
    <property type="entry name" value="RIBOSOMAL BIOGENESIS PROTEIN LAS1L"/>
    <property type="match status" value="1"/>
</dbReference>
<dbReference type="RefSeq" id="XP_040764004.1">
    <property type="nucleotide sequence ID" value="XM_040901504.1"/>
</dbReference>
<evidence type="ECO:0000313" key="3">
    <source>
        <dbReference type="Proteomes" id="UP000076871"/>
    </source>
</evidence>
<evidence type="ECO:0000313" key="2">
    <source>
        <dbReference type="EMBL" id="KZT06264.1"/>
    </source>
</evidence>
<dbReference type="InterPro" id="IPR007174">
    <property type="entry name" value="Las1"/>
</dbReference>
<dbReference type="GO" id="GO:0090730">
    <property type="term" value="C:Las1 complex"/>
    <property type="evidence" value="ECO:0007669"/>
    <property type="project" value="InterPro"/>
</dbReference>
<dbReference type="GO" id="GO:0004519">
    <property type="term" value="F:endonuclease activity"/>
    <property type="evidence" value="ECO:0007669"/>
    <property type="project" value="InterPro"/>
</dbReference>
<organism evidence="2 3">
    <name type="scientific">Laetiporus sulphureus 93-53</name>
    <dbReference type="NCBI Taxonomy" id="1314785"/>
    <lineage>
        <taxon>Eukaryota</taxon>
        <taxon>Fungi</taxon>
        <taxon>Dikarya</taxon>
        <taxon>Basidiomycota</taxon>
        <taxon>Agaricomycotina</taxon>
        <taxon>Agaricomycetes</taxon>
        <taxon>Polyporales</taxon>
        <taxon>Laetiporus</taxon>
    </lineage>
</organism>
<dbReference type="GO" id="GO:0000460">
    <property type="term" value="P:maturation of 5.8S rRNA"/>
    <property type="evidence" value="ECO:0007669"/>
    <property type="project" value="TreeGrafter"/>
</dbReference>